<dbReference type="Gene3D" id="3.30.200.20">
    <property type="entry name" value="Phosphorylase Kinase, domain 1"/>
    <property type="match status" value="1"/>
</dbReference>
<keyword evidence="3" id="KW-0723">Serine/threonine-protein kinase</keyword>
<dbReference type="InterPro" id="IPR011047">
    <property type="entry name" value="Quinoprotein_ADH-like_sf"/>
</dbReference>
<feature type="domain" description="Protein kinase" evidence="23">
    <location>
        <begin position="525"/>
        <end position="1028"/>
    </location>
</feature>
<keyword evidence="4" id="KW-0597">Phosphoprotein</keyword>
<evidence type="ECO:0000256" key="15">
    <source>
        <dbReference type="ARBA" id="ARBA00023136"/>
    </source>
</evidence>
<comment type="subcellular location">
    <subcellularLocation>
        <location evidence="1">Endoplasmic reticulum membrane</location>
        <topology evidence="1">Single-pass type I membrane protein</topology>
    </subcellularLocation>
</comment>
<dbReference type="GO" id="GO:0005634">
    <property type="term" value="C:nucleus"/>
    <property type="evidence" value="ECO:0007669"/>
    <property type="project" value="TreeGrafter"/>
</dbReference>
<keyword evidence="14" id="KW-0346">Stress response</keyword>
<dbReference type="PROSITE" id="PS50011">
    <property type="entry name" value="PROTEIN_KINASE_DOM"/>
    <property type="match status" value="1"/>
</dbReference>
<proteinExistence type="evidence at transcript level"/>
<dbReference type="InterPro" id="IPR050339">
    <property type="entry name" value="CC_SR_Kinase"/>
</dbReference>
<dbReference type="SUPFAM" id="SSF56112">
    <property type="entry name" value="Protein kinase-like (PK-like)"/>
    <property type="match status" value="1"/>
</dbReference>
<dbReference type="PANTHER" id="PTHR11042">
    <property type="entry name" value="EUKARYOTIC TRANSLATION INITIATION FACTOR 2-ALPHA KINASE EIF2-ALPHA KINASE -RELATED"/>
    <property type="match status" value="1"/>
</dbReference>
<keyword evidence="12" id="KW-0810">Translation regulation</keyword>
<evidence type="ECO:0000256" key="2">
    <source>
        <dbReference type="ARBA" id="ARBA00012513"/>
    </source>
</evidence>
<keyword evidence="6" id="KW-0812">Transmembrane</keyword>
<evidence type="ECO:0000259" key="23">
    <source>
        <dbReference type="PROSITE" id="PS50011"/>
    </source>
</evidence>
<reference evidence="24" key="1">
    <citation type="submission" date="2020-04" db="EMBL/GenBank/DDBJ databases">
        <authorList>
            <person name="Neveu A P."/>
        </authorList>
    </citation>
    <scope>NUCLEOTIDE SEQUENCE</scope>
    <source>
        <tissue evidence="24">Whole embryo</tissue>
    </source>
</reference>
<evidence type="ECO:0000256" key="8">
    <source>
        <dbReference type="ARBA" id="ARBA00022741"/>
    </source>
</evidence>
<keyword evidence="16" id="KW-0325">Glycoprotein</keyword>
<dbReference type="SUPFAM" id="SSF50998">
    <property type="entry name" value="Quinoprotein alcohol dehydrogenase-like"/>
    <property type="match status" value="1"/>
</dbReference>
<keyword evidence="15" id="KW-0472">Membrane</keyword>
<evidence type="ECO:0000256" key="5">
    <source>
        <dbReference type="ARBA" id="ARBA00022679"/>
    </source>
</evidence>
<evidence type="ECO:0000256" key="1">
    <source>
        <dbReference type="ARBA" id="ARBA00004115"/>
    </source>
</evidence>
<feature type="signal peptide" evidence="22">
    <location>
        <begin position="1"/>
        <end position="21"/>
    </location>
</feature>
<organism evidence="24">
    <name type="scientific">Phallusia mammillata</name>
    <dbReference type="NCBI Taxonomy" id="59560"/>
    <lineage>
        <taxon>Eukaryota</taxon>
        <taxon>Metazoa</taxon>
        <taxon>Chordata</taxon>
        <taxon>Tunicata</taxon>
        <taxon>Ascidiacea</taxon>
        <taxon>Phlebobranchia</taxon>
        <taxon>Ascidiidae</taxon>
        <taxon>Phallusia</taxon>
    </lineage>
</organism>
<dbReference type="InterPro" id="IPR002372">
    <property type="entry name" value="PQQ_rpt_dom"/>
</dbReference>
<evidence type="ECO:0000256" key="10">
    <source>
        <dbReference type="ARBA" id="ARBA00022824"/>
    </source>
</evidence>
<keyword evidence="5" id="KW-0808">Transferase</keyword>
<dbReference type="EMBL" id="LR784780">
    <property type="protein sequence ID" value="CAB3241538.1"/>
    <property type="molecule type" value="mRNA"/>
</dbReference>
<evidence type="ECO:0000256" key="17">
    <source>
        <dbReference type="ARBA" id="ARBA00023230"/>
    </source>
</evidence>
<feature type="compositionally biased region" description="Polar residues" evidence="21">
    <location>
        <begin position="635"/>
        <end position="653"/>
    </location>
</feature>
<evidence type="ECO:0000313" key="24">
    <source>
        <dbReference type="EMBL" id="CAB3241538.1"/>
    </source>
</evidence>
<keyword evidence="24" id="KW-0396">Initiation factor</keyword>
<keyword evidence="17" id="KW-0834">Unfolded protein response</keyword>
<dbReference type="AlphaFoldDB" id="A0A6F9DB50"/>
<keyword evidence="10" id="KW-0256">Endoplasmic reticulum</keyword>
<dbReference type="InterPro" id="IPR015943">
    <property type="entry name" value="WD40/YVTN_repeat-like_dom_sf"/>
</dbReference>
<dbReference type="FunFam" id="3.30.200.20:FF:000193">
    <property type="entry name" value="Eukaryotic translation initiation factor 2-alpha kinase 3"/>
    <property type="match status" value="1"/>
</dbReference>
<dbReference type="InterPro" id="IPR011009">
    <property type="entry name" value="Kinase-like_dom_sf"/>
</dbReference>
<dbReference type="GO" id="GO:0006986">
    <property type="term" value="P:response to unfolded protein"/>
    <property type="evidence" value="ECO:0007669"/>
    <property type="project" value="UniProtKB-KW"/>
</dbReference>
<keyword evidence="24" id="KW-0648">Protein biosynthesis</keyword>
<dbReference type="Gene3D" id="2.130.10.10">
    <property type="entry name" value="YVTN repeat-like/Quinoprotein amine dehydrogenase"/>
    <property type="match status" value="1"/>
</dbReference>
<evidence type="ECO:0000256" key="3">
    <source>
        <dbReference type="ARBA" id="ARBA00022527"/>
    </source>
</evidence>
<keyword evidence="9 24" id="KW-0418">Kinase</keyword>
<evidence type="ECO:0000256" key="21">
    <source>
        <dbReference type="SAM" id="MobiDB-lite"/>
    </source>
</evidence>
<feature type="region of interest" description="Disordered" evidence="21">
    <location>
        <begin position="1034"/>
        <end position="1059"/>
    </location>
</feature>
<dbReference type="GO" id="GO:0034976">
    <property type="term" value="P:response to endoplasmic reticulum stress"/>
    <property type="evidence" value="ECO:0007669"/>
    <property type="project" value="UniProtKB-ARBA"/>
</dbReference>
<dbReference type="GO" id="GO:0003743">
    <property type="term" value="F:translation initiation factor activity"/>
    <property type="evidence" value="ECO:0007669"/>
    <property type="project" value="UniProtKB-KW"/>
</dbReference>
<keyword evidence="8 20" id="KW-0547">Nucleotide-binding</keyword>
<comment type="similarity">
    <text evidence="18">Belongs to the protein kinase superfamily. Ser/Thr protein kinase family. GCN2 subfamily.</text>
</comment>
<dbReference type="FunFam" id="1.10.510.10:FF:000251">
    <property type="entry name" value="eukaryotic translation initiation factor 2-alpha kinase 3"/>
    <property type="match status" value="1"/>
</dbReference>
<evidence type="ECO:0000256" key="14">
    <source>
        <dbReference type="ARBA" id="ARBA00023016"/>
    </source>
</evidence>
<evidence type="ECO:0000256" key="9">
    <source>
        <dbReference type="ARBA" id="ARBA00022777"/>
    </source>
</evidence>
<dbReference type="PANTHER" id="PTHR11042:SF91">
    <property type="entry name" value="EUKARYOTIC TRANSLATION INITIATION FACTOR 2-ALPHA KINASE"/>
    <property type="match status" value="1"/>
</dbReference>
<keyword evidence="13" id="KW-1133">Transmembrane helix</keyword>
<evidence type="ECO:0000256" key="22">
    <source>
        <dbReference type="SAM" id="SignalP"/>
    </source>
</evidence>
<feature type="region of interest" description="Disordered" evidence="21">
    <location>
        <begin position="762"/>
        <end position="782"/>
    </location>
</feature>
<evidence type="ECO:0000256" key="13">
    <source>
        <dbReference type="ARBA" id="ARBA00022989"/>
    </source>
</evidence>
<dbReference type="GO" id="GO:0005789">
    <property type="term" value="C:endoplasmic reticulum membrane"/>
    <property type="evidence" value="ECO:0007669"/>
    <property type="project" value="UniProtKB-SubCell"/>
</dbReference>
<dbReference type="Pfam" id="PF13360">
    <property type="entry name" value="PQQ_2"/>
    <property type="match status" value="1"/>
</dbReference>
<accession>A0A6F9DB50</accession>
<dbReference type="GO" id="GO:0005524">
    <property type="term" value="F:ATP binding"/>
    <property type="evidence" value="ECO:0007669"/>
    <property type="project" value="UniProtKB-UniRule"/>
</dbReference>
<dbReference type="SMART" id="SM00220">
    <property type="entry name" value="S_TKc"/>
    <property type="match status" value="1"/>
</dbReference>
<protein>
    <recommendedName>
        <fullName evidence="2">non-specific serine/threonine protein kinase</fullName>
        <ecNumber evidence="2">2.7.11.1</ecNumber>
    </recommendedName>
    <alternativeName>
        <fullName evidence="19">PRKR-like endoplasmic reticulum kinase</fullName>
    </alternativeName>
</protein>
<sequence length="1059" mass="118064">MWFANYFAYLGLLFITTPSESKNSIELTEELKQPSHVKPIIIASTVDGKVSALDIHKGGKLIWQVDLGNGPLVSSSISKLVYKEDGKSVRLIPSLNGGLFKFDGEAVEAVPFDADQLLSSSFRLAEETVLVGGKETTTSGIDAFSGKVLYSCTTTGCEQHQPTHDSHGVLIVKRQQQTVRSIENRNGHENWNFSVGEINLNFSKGKSVHLLEGSDAKSTSGDKCETEDLEPFCAADAQRIKVIVPDGTICLVTSQNKHAIKWKYQFGTPVSSAWLLYGDKLYKLDLFDPARIPALEKDKPDGKFAPKDTIYMGTYKDHAYIQASPSVQKAIAHAADTNIPGSSNLAQYKTPRFTYRPYLGKADHLTMANLGQGVNAEGSSTELIIKGRPPRGGSCGKVLSVYNEENDKGTGYYLQGDVSYLTRIQKTSRRQGRNTVASLDNDSYDYDIDIVYSSFMHWWKELLILTVSVSIFVQCLIAKIMHARHRNEAVSSSEKSKSETYDLPPNYSLANVSDGMFESRFLQDFEPLECLGKGGFGVVFQARNKMDDCHYAVKRILLPSNLNAREKVLREVRALAKLEHQSIVRYFNAWSEHPPQGWQKQQDETLLKDLSVWTQSPNVAVSEARIPTEGVAKNSDVSSTSSHQPSSCNVSTSSDDHVVFRRDAGLSTTQGFQLNEAAGETGADWTGSFAVGNTGAGQKSKFFQSDSTMSEMSNTNEIRNRNNSSAKFGMPFQRYQQESMSIVFDDGYSSRKDMGSCVFGHEAKRDEVNQQPPPYDDHMSPGLRKRSVSVKVADNSTSELKSVVCCKDDSKKTQEPALATNNEQSNRPERTMYLYIQMQLCKKESLREWLAANVRSRDRTLCIGIFEQVVSAVCYVHDQGLIHRDLKPSNVFFSPKDGTVKVGDFGLVAHVGEDHTMYEGNTSEDAIVENRHTQQVGTRMYMAPEQMTSQNYSKKVDIYALGLILFELSNLFGTQMERIKHLTDARKLKFPTIFVTEFPQEARLAQAMLSSDPTQRPSAMEISDNQLFEQLLNDEGERTHSSRRFRTSSSRSSDSFSLN</sequence>
<dbReference type="InterPro" id="IPR000719">
    <property type="entry name" value="Prot_kinase_dom"/>
</dbReference>
<feature type="chain" id="PRO_5026024648" description="non-specific serine/threonine protein kinase" evidence="22">
    <location>
        <begin position="22"/>
        <end position="1059"/>
    </location>
</feature>
<dbReference type="PROSITE" id="PS00107">
    <property type="entry name" value="PROTEIN_KINASE_ATP"/>
    <property type="match status" value="1"/>
</dbReference>
<dbReference type="InterPro" id="IPR018391">
    <property type="entry name" value="PQQ_b-propeller_rpt"/>
</dbReference>
<dbReference type="InterPro" id="IPR008271">
    <property type="entry name" value="Ser/Thr_kinase_AS"/>
</dbReference>
<name>A0A6F9DB50_9ASCI</name>
<evidence type="ECO:0000256" key="7">
    <source>
        <dbReference type="ARBA" id="ARBA00022729"/>
    </source>
</evidence>
<keyword evidence="11 20" id="KW-0067">ATP-binding</keyword>
<evidence type="ECO:0000256" key="20">
    <source>
        <dbReference type="PROSITE-ProRule" id="PRU10141"/>
    </source>
</evidence>
<feature type="binding site" evidence="20">
    <location>
        <position position="554"/>
    </location>
    <ligand>
        <name>ATP</name>
        <dbReference type="ChEBI" id="CHEBI:30616"/>
    </ligand>
</feature>
<gene>
    <name evidence="24" type="primary">Eif2ak3</name>
</gene>
<dbReference type="InterPro" id="IPR017441">
    <property type="entry name" value="Protein_kinase_ATP_BS"/>
</dbReference>
<dbReference type="PROSITE" id="PS00108">
    <property type="entry name" value="PROTEIN_KINASE_ST"/>
    <property type="match status" value="1"/>
</dbReference>
<dbReference type="Gene3D" id="1.10.510.10">
    <property type="entry name" value="Transferase(Phosphotransferase) domain 1"/>
    <property type="match status" value="1"/>
</dbReference>
<evidence type="ECO:0000256" key="4">
    <source>
        <dbReference type="ARBA" id="ARBA00022553"/>
    </source>
</evidence>
<dbReference type="SMART" id="SM00564">
    <property type="entry name" value="PQQ"/>
    <property type="match status" value="2"/>
</dbReference>
<evidence type="ECO:0000256" key="11">
    <source>
        <dbReference type="ARBA" id="ARBA00022840"/>
    </source>
</evidence>
<evidence type="ECO:0000256" key="12">
    <source>
        <dbReference type="ARBA" id="ARBA00022845"/>
    </source>
</evidence>
<dbReference type="Pfam" id="PF00069">
    <property type="entry name" value="Pkinase"/>
    <property type="match status" value="2"/>
</dbReference>
<evidence type="ECO:0000256" key="18">
    <source>
        <dbReference type="ARBA" id="ARBA00037982"/>
    </source>
</evidence>
<dbReference type="GO" id="GO:0004694">
    <property type="term" value="F:eukaryotic translation initiation factor 2alpha kinase activity"/>
    <property type="evidence" value="ECO:0007669"/>
    <property type="project" value="TreeGrafter"/>
</dbReference>
<evidence type="ECO:0000256" key="6">
    <source>
        <dbReference type="ARBA" id="ARBA00022692"/>
    </source>
</evidence>
<evidence type="ECO:0000256" key="19">
    <source>
        <dbReference type="ARBA" id="ARBA00041500"/>
    </source>
</evidence>
<feature type="region of interest" description="Disordered" evidence="21">
    <location>
        <begin position="624"/>
        <end position="654"/>
    </location>
</feature>
<keyword evidence="7 22" id="KW-0732">Signal</keyword>
<feature type="compositionally biased region" description="Low complexity" evidence="21">
    <location>
        <begin position="1047"/>
        <end position="1059"/>
    </location>
</feature>
<dbReference type="EC" id="2.7.11.1" evidence="2"/>
<evidence type="ECO:0000256" key="16">
    <source>
        <dbReference type="ARBA" id="ARBA00023180"/>
    </source>
</evidence>